<dbReference type="GO" id="GO:0046103">
    <property type="term" value="P:inosine biosynthetic process"/>
    <property type="evidence" value="ECO:0007669"/>
    <property type="project" value="TreeGrafter"/>
</dbReference>
<gene>
    <name evidence="12" type="ORF">EV356DRAFT_332015</name>
</gene>
<dbReference type="Proteomes" id="UP000800092">
    <property type="component" value="Unassembled WGS sequence"/>
</dbReference>
<dbReference type="InterPro" id="IPR001365">
    <property type="entry name" value="A_deaminase_dom"/>
</dbReference>
<sequence length="571" mass="65458">MASFTPSDVDLAAKFTQFLKDSDCQNQYSEERLRLLEAEQASSWDSKARLEASDVEREAAAIVRTIREMERDDPTLFGNQAGESIPDSETRDMGGQFLTNRSRIQESKIYSIAREMPKGGHLHIHFNSELHPNILLQQAKDMDTMFIRSIRPLLGKDDLDETEVVFNVLPVGTKSSNVFALNYNSDHGDTNSNPWMKFKDFCVEFRQKFKSDPLDWVRSKAALSEDDVYRQSQTLNGVWARFNQGTRCFKGLLNYESVFRWYISAAIDSMIEDKIMYAELRPMLLDKTIPSDDGLQQLCHSDQMNIIVEEVSKKKKDLEAKGQLELFPFGLKIIYCTPRSIPKPRMTTEMLDCIRLKLAYPDLICGFDLVGAEDRPNSISYYRDELLAFVKTCESLGIKIPFLFHAGETLLDTGGSKDPENSNLFDVVLLNSKRIGHGYSILKHPKLVEEFKKKRICIELCPVSNELLNLCRNIKQHPYPAMLQQGLECTVNSDNPALFSSTLSYEFYQVMVGSTTMSLHGWRQLAEWSIVHSCLNEDQKEEALGYWRQRWDEFCVWIVKKFGPVAKEAEV</sequence>
<name>A0A6A6HJH8_VIRVR</name>
<evidence type="ECO:0000259" key="11">
    <source>
        <dbReference type="Pfam" id="PF00962"/>
    </source>
</evidence>
<dbReference type="PANTHER" id="PTHR11409:SF37">
    <property type="entry name" value="ADENOSINE DEAMINASE DOMAIN-CONTAINING PROTEIN"/>
    <property type="match status" value="1"/>
</dbReference>
<dbReference type="GO" id="GO:0046872">
    <property type="term" value="F:metal ion binding"/>
    <property type="evidence" value="ECO:0007669"/>
    <property type="project" value="UniProtKB-KW"/>
</dbReference>
<keyword evidence="13" id="KW-1185">Reference proteome</keyword>
<dbReference type="AlphaFoldDB" id="A0A6A6HJH8"/>
<evidence type="ECO:0000256" key="4">
    <source>
        <dbReference type="ARBA" id="ARBA00012784"/>
    </source>
</evidence>
<dbReference type="Pfam" id="PF00962">
    <property type="entry name" value="A_deaminase"/>
    <property type="match status" value="1"/>
</dbReference>
<protein>
    <recommendedName>
        <fullName evidence="4">adenosine deaminase</fullName>
        <ecNumber evidence="4">3.5.4.4</ecNumber>
    </recommendedName>
</protein>
<dbReference type="GO" id="GO:0006154">
    <property type="term" value="P:adenosine catabolic process"/>
    <property type="evidence" value="ECO:0007669"/>
    <property type="project" value="TreeGrafter"/>
</dbReference>
<comment type="cofactor">
    <cofactor evidence="1">
        <name>Zn(2+)</name>
        <dbReference type="ChEBI" id="CHEBI:29105"/>
    </cofactor>
</comment>
<dbReference type="EC" id="3.5.4.4" evidence="4"/>
<evidence type="ECO:0000256" key="8">
    <source>
        <dbReference type="ARBA" id="ARBA00022801"/>
    </source>
</evidence>
<feature type="domain" description="Adenosine deaminase" evidence="11">
    <location>
        <begin position="240"/>
        <end position="542"/>
    </location>
</feature>
<evidence type="ECO:0000256" key="6">
    <source>
        <dbReference type="ARBA" id="ARBA00022723"/>
    </source>
</evidence>
<dbReference type="GO" id="GO:0004000">
    <property type="term" value="F:adenosine deaminase activity"/>
    <property type="evidence" value="ECO:0007669"/>
    <property type="project" value="TreeGrafter"/>
</dbReference>
<dbReference type="InterPro" id="IPR032466">
    <property type="entry name" value="Metal_Hydrolase"/>
</dbReference>
<comment type="similarity">
    <text evidence="3">Belongs to the metallo-dependent hydrolases superfamily. Adenosine and AMP deaminases family. ADGF subfamily.</text>
</comment>
<dbReference type="EMBL" id="ML991777">
    <property type="protein sequence ID" value="KAF2237968.1"/>
    <property type="molecule type" value="Genomic_DNA"/>
</dbReference>
<dbReference type="FunFam" id="3.20.20.140:FF:000017">
    <property type="entry name" value="Adenosine deaminase 2"/>
    <property type="match status" value="1"/>
</dbReference>
<dbReference type="InterPro" id="IPR006330">
    <property type="entry name" value="Ado/ade_deaminase"/>
</dbReference>
<reference evidence="12" key="1">
    <citation type="journal article" date="2020" name="Stud. Mycol.">
        <title>101 Dothideomycetes genomes: a test case for predicting lifestyles and emergence of pathogens.</title>
        <authorList>
            <person name="Haridas S."/>
            <person name="Albert R."/>
            <person name="Binder M."/>
            <person name="Bloem J."/>
            <person name="Labutti K."/>
            <person name="Salamov A."/>
            <person name="Andreopoulos B."/>
            <person name="Baker S."/>
            <person name="Barry K."/>
            <person name="Bills G."/>
            <person name="Bluhm B."/>
            <person name="Cannon C."/>
            <person name="Castanera R."/>
            <person name="Culley D."/>
            <person name="Daum C."/>
            <person name="Ezra D."/>
            <person name="Gonzalez J."/>
            <person name="Henrissat B."/>
            <person name="Kuo A."/>
            <person name="Liang C."/>
            <person name="Lipzen A."/>
            <person name="Lutzoni F."/>
            <person name="Magnuson J."/>
            <person name="Mondo S."/>
            <person name="Nolan M."/>
            <person name="Ohm R."/>
            <person name="Pangilinan J."/>
            <person name="Park H.-J."/>
            <person name="Ramirez L."/>
            <person name="Alfaro M."/>
            <person name="Sun H."/>
            <person name="Tritt A."/>
            <person name="Yoshinaga Y."/>
            <person name="Zwiers L.-H."/>
            <person name="Turgeon B."/>
            <person name="Goodwin S."/>
            <person name="Spatafora J."/>
            <person name="Crous P."/>
            <person name="Grigoriev I."/>
        </authorList>
    </citation>
    <scope>NUCLEOTIDE SEQUENCE</scope>
    <source>
        <strain evidence="12">Tuck. ex Michener</strain>
    </source>
</reference>
<evidence type="ECO:0000256" key="9">
    <source>
        <dbReference type="ARBA" id="ARBA00047764"/>
    </source>
</evidence>
<evidence type="ECO:0000256" key="5">
    <source>
        <dbReference type="ARBA" id="ARBA00022525"/>
    </source>
</evidence>
<evidence type="ECO:0000256" key="2">
    <source>
        <dbReference type="ARBA" id="ARBA00004613"/>
    </source>
</evidence>
<keyword evidence="7" id="KW-0732">Signal</keyword>
<feature type="region of interest" description="Disordered" evidence="10">
    <location>
        <begin position="74"/>
        <end position="94"/>
    </location>
</feature>
<comment type="catalytic activity">
    <reaction evidence="9">
        <text>adenosine + H2O + H(+) = inosine + NH4(+)</text>
        <dbReference type="Rhea" id="RHEA:24408"/>
        <dbReference type="ChEBI" id="CHEBI:15377"/>
        <dbReference type="ChEBI" id="CHEBI:15378"/>
        <dbReference type="ChEBI" id="CHEBI:16335"/>
        <dbReference type="ChEBI" id="CHEBI:17596"/>
        <dbReference type="ChEBI" id="CHEBI:28938"/>
        <dbReference type="EC" id="3.5.4.4"/>
    </reaction>
</comment>
<evidence type="ECO:0000256" key="1">
    <source>
        <dbReference type="ARBA" id="ARBA00001947"/>
    </source>
</evidence>
<dbReference type="SUPFAM" id="SSF51556">
    <property type="entry name" value="Metallo-dependent hydrolases"/>
    <property type="match status" value="1"/>
</dbReference>
<accession>A0A6A6HJH8</accession>
<evidence type="ECO:0000313" key="12">
    <source>
        <dbReference type="EMBL" id="KAF2237968.1"/>
    </source>
</evidence>
<dbReference type="Gene3D" id="3.20.20.140">
    <property type="entry name" value="Metal-dependent hydrolases"/>
    <property type="match status" value="1"/>
</dbReference>
<proteinExistence type="inferred from homology"/>
<keyword evidence="8 12" id="KW-0378">Hydrolase</keyword>
<dbReference type="GO" id="GO:0005576">
    <property type="term" value="C:extracellular region"/>
    <property type="evidence" value="ECO:0007669"/>
    <property type="project" value="UniProtKB-SubCell"/>
</dbReference>
<evidence type="ECO:0000256" key="7">
    <source>
        <dbReference type="ARBA" id="ARBA00022729"/>
    </source>
</evidence>
<comment type="subcellular location">
    <subcellularLocation>
        <location evidence="2">Secreted</location>
    </subcellularLocation>
</comment>
<keyword evidence="6" id="KW-0479">Metal-binding</keyword>
<keyword evidence="5" id="KW-0964">Secreted</keyword>
<evidence type="ECO:0000256" key="10">
    <source>
        <dbReference type="SAM" id="MobiDB-lite"/>
    </source>
</evidence>
<evidence type="ECO:0000313" key="13">
    <source>
        <dbReference type="Proteomes" id="UP000800092"/>
    </source>
</evidence>
<evidence type="ECO:0000256" key="3">
    <source>
        <dbReference type="ARBA" id="ARBA00006083"/>
    </source>
</evidence>
<dbReference type="PANTHER" id="PTHR11409">
    <property type="entry name" value="ADENOSINE DEAMINASE"/>
    <property type="match status" value="1"/>
</dbReference>
<dbReference type="OrthoDB" id="7202371at2759"/>
<organism evidence="12 13">
    <name type="scientific">Viridothelium virens</name>
    <name type="common">Speckled blister lichen</name>
    <name type="synonym">Trypethelium virens</name>
    <dbReference type="NCBI Taxonomy" id="1048519"/>
    <lineage>
        <taxon>Eukaryota</taxon>
        <taxon>Fungi</taxon>
        <taxon>Dikarya</taxon>
        <taxon>Ascomycota</taxon>
        <taxon>Pezizomycotina</taxon>
        <taxon>Dothideomycetes</taxon>
        <taxon>Dothideomycetes incertae sedis</taxon>
        <taxon>Trypetheliales</taxon>
        <taxon>Trypetheliaceae</taxon>
        <taxon>Viridothelium</taxon>
    </lineage>
</organism>